<reference evidence="2" key="1">
    <citation type="submission" date="2020-08" db="EMBL/GenBank/DDBJ databases">
        <title>Spodoptera exigua strain:BAW_Kor-Di-RS1 Genome sequencing and assembly.</title>
        <authorList>
            <person name="Kim J."/>
            <person name="Nam H.Y."/>
            <person name="Kwon M."/>
            <person name="Choi J.H."/>
            <person name="Cho S.R."/>
            <person name="Kim G.-H."/>
        </authorList>
    </citation>
    <scope>NUCLEOTIDE SEQUENCE</scope>
    <source>
        <strain evidence="2">BAW_Kor-Di-RS1</strain>
        <tissue evidence="2">Whole-body</tissue>
    </source>
</reference>
<dbReference type="EMBL" id="JACKWZ010000044">
    <property type="protein sequence ID" value="KAF9419323.1"/>
    <property type="molecule type" value="Genomic_DNA"/>
</dbReference>
<name>A0A835GKV0_SPOEX</name>
<comment type="caution">
    <text evidence="2">The sequence shown here is derived from an EMBL/GenBank/DDBJ whole genome shotgun (WGS) entry which is preliminary data.</text>
</comment>
<feature type="signal peptide" evidence="1">
    <location>
        <begin position="1"/>
        <end position="17"/>
    </location>
</feature>
<sequence length="292" mass="33139">MFRILFFLCVVAVSTHGYLLGPWPAGLKMKYGFNLFGMGSKVFIDLPRTNTSAVDKGWQSMNRPRRLSGYCPLQLWCPTDDYTVCIHTDETGYVAGVQIAIPVAKFNSTFDMKEQGFTVWTTIFNSKIVRFWVTSLYFVSPDRQARIDSLDADKVLRDDNVYFNSFNGVKGNVSTSLDKLSSLYTKQACIGWLGRQYSYNMTSQMECKSTTMSSWTPIYYSGQLIGFRFMCIGDLKLDKSDKDTFEHYKLSSIKSDLPKAPKCYYDAAKPTGAIAMTLIFNSNFELITCVLE</sequence>
<accession>A0A835GKV0</accession>
<dbReference type="AlphaFoldDB" id="A0A835GKV0"/>
<evidence type="ECO:0000313" key="2">
    <source>
        <dbReference type="EMBL" id="KAF9419323.1"/>
    </source>
</evidence>
<protein>
    <submittedName>
        <fullName evidence="2">Uncharacterized protein</fullName>
    </submittedName>
</protein>
<feature type="chain" id="PRO_5032460404" evidence="1">
    <location>
        <begin position="18"/>
        <end position="292"/>
    </location>
</feature>
<evidence type="ECO:0000313" key="3">
    <source>
        <dbReference type="Proteomes" id="UP000648187"/>
    </source>
</evidence>
<organism evidence="2 3">
    <name type="scientific">Spodoptera exigua</name>
    <name type="common">Beet armyworm</name>
    <name type="synonym">Noctua fulgens</name>
    <dbReference type="NCBI Taxonomy" id="7107"/>
    <lineage>
        <taxon>Eukaryota</taxon>
        <taxon>Metazoa</taxon>
        <taxon>Ecdysozoa</taxon>
        <taxon>Arthropoda</taxon>
        <taxon>Hexapoda</taxon>
        <taxon>Insecta</taxon>
        <taxon>Pterygota</taxon>
        <taxon>Neoptera</taxon>
        <taxon>Endopterygota</taxon>
        <taxon>Lepidoptera</taxon>
        <taxon>Glossata</taxon>
        <taxon>Ditrysia</taxon>
        <taxon>Noctuoidea</taxon>
        <taxon>Noctuidae</taxon>
        <taxon>Amphipyrinae</taxon>
        <taxon>Spodoptera</taxon>
    </lineage>
</organism>
<keyword evidence="1" id="KW-0732">Signal</keyword>
<keyword evidence="3" id="KW-1185">Reference proteome</keyword>
<dbReference type="Proteomes" id="UP000648187">
    <property type="component" value="Unassembled WGS sequence"/>
</dbReference>
<gene>
    <name evidence="2" type="ORF">HW555_004087</name>
</gene>
<evidence type="ECO:0000256" key="1">
    <source>
        <dbReference type="SAM" id="SignalP"/>
    </source>
</evidence>
<proteinExistence type="predicted"/>